<accession>A0A839AFX5</accession>
<dbReference type="EMBL" id="JACFXV010000054">
    <property type="protein sequence ID" value="MBA5777996.1"/>
    <property type="molecule type" value="Genomic_DNA"/>
</dbReference>
<dbReference type="InterPro" id="IPR016181">
    <property type="entry name" value="Acyl_CoA_acyltransferase"/>
</dbReference>
<evidence type="ECO:0000313" key="1">
    <source>
        <dbReference type="EMBL" id="MBA5777996.1"/>
    </source>
</evidence>
<keyword evidence="1" id="KW-0808">Transferase</keyword>
<dbReference type="InterPro" id="IPR007434">
    <property type="entry name" value="FemAB-like"/>
</dbReference>
<proteinExistence type="predicted"/>
<organism evidence="1 2">
    <name type="scientific">Stappia albiluteola</name>
    <dbReference type="NCBI Taxonomy" id="2758565"/>
    <lineage>
        <taxon>Bacteria</taxon>
        <taxon>Pseudomonadati</taxon>
        <taxon>Pseudomonadota</taxon>
        <taxon>Alphaproteobacteria</taxon>
        <taxon>Hyphomicrobiales</taxon>
        <taxon>Stappiaceae</taxon>
        <taxon>Stappia</taxon>
    </lineage>
</organism>
<name>A0A839AFX5_9HYPH</name>
<sequence>MVVHAPSTARPIQRGTRLTAQAEDTRDFQLRVVSSLAEVPANVWDGLANPGWKLEPRGRLAPAGSLSESGSEVLESDCEGAESPRQVPAFNPFISHAFLSALEESGCATQKTGWLGQHLLLEEIGGPVHAALPCYLKNHSQGEYVFDHGWADAFFRAGGNYYPKLQCSVPFTPATGRRFLTGPTIDRKAAIRALSGGLAELCRHTHASSAHITFMTEEEWEILGEEDYLLRTDQQFHWENEGYGNFDDFLAALASRKRKQIRKERREALEAGIEIEWVTGTDLTEAHWDAFYAFYMDTGSRKWGRPYLNRLFFSLLSEKLADRVLLIMAKRDGRPIAGALNLIGSDTLFGRNWGCLEDHPFLHFEVCYYQAIEFAISRGLKRVEAGAQGAHKLARGYLPTITRSAHWIAHGGLRRAVADYLEHERAAVQVESEVLSEHSPFRKTETPPDKGLQ</sequence>
<dbReference type="GO" id="GO:0016740">
    <property type="term" value="F:transferase activity"/>
    <property type="evidence" value="ECO:0007669"/>
    <property type="project" value="UniProtKB-KW"/>
</dbReference>
<dbReference type="SUPFAM" id="SSF55729">
    <property type="entry name" value="Acyl-CoA N-acyltransferases (Nat)"/>
    <property type="match status" value="1"/>
</dbReference>
<dbReference type="Proteomes" id="UP000541109">
    <property type="component" value="Unassembled WGS sequence"/>
</dbReference>
<dbReference type="Pfam" id="PF04339">
    <property type="entry name" value="FemAB_like"/>
    <property type="match status" value="1"/>
</dbReference>
<dbReference type="PANTHER" id="PTHR47017">
    <property type="entry name" value="ACYL-COA"/>
    <property type="match status" value="1"/>
</dbReference>
<comment type="caution">
    <text evidence="1">The sequence shown here is derived from an EMBL/GenBank/DDBJ whole genome shotgun (WGS) entry which is preliminary data.</text>
</comment>
<reference evidence="1 2" key="1">
    <citation type="submission" date="2020-07" db="EMBL/GenBank/DDBJ databases">
        <title>Stappia sp., F7233, whole genome shotgun sequencing project.</title>
        <authorList>
            <person name="Jiang S."/>
            <person name="Liu Z.W."/>
            <person name="Du Z.J."/>
        </authorList>
    </citation>
    <scope>NUCLEOTIDE SEQUENCE [LARGE SCALE GENOMIC DNA]</scope>
    <source>
        <strain evidence="1 2">F7233</strain>
    </source>
</reference>
<dbReference type="PANTHER" id="PTHR47017:SF1">
    <property type="entry name" value="ACYL-COA"/>
    <property type="match status" value="1"/>
</dbReference>
<keyword evidence="2" id="KW-1185">Reference proteome</keyword>
<evidence type="ECO:0000313" key="2">
    <source>
        <dbReference type="Proteomes" id="UP000541109"/>
    </source>
</evidence>
<protein>
    <submittedName>
        <fullName evidence="1">N-acetyltransferase</fullName>
    </submittedName>
</protein>
<dbReference type="Gene3D" id="3.40.630.30">
    <property type="match status" value="1"/>
</dbReference>
<dbReference type="AlphaFoldDB" id="A0A839AFX5"/>
<gene>
    <name evidence="1" type="ORF">H2509_12765</name>
</gene>